<proteinExistence type="predicted"/>
<gene>
    <name evidence="1" type="ORF">D7S89_08455</name>
</gene>
<accession>A0A494XK15</accession>
<keyword evidence="2" id="KW-1185">Reference proteome</keyword>
<evidence type="ECO:0000313" key="1">
    <source>
        <dbReference type="EMBL" id="RKP51067.1"/>
    </source>
</evidence>
<comment type="caution">
    <text evidence="1">The sequence shown here is derived from an EMBL/GenBank/DDBJ whole genome shotgun (WGS) entry which is preliminary data.</text>
</comment>
<dbReference type="Proteomes" id="UP000280434">
    <property type="component" value="Unassembled WGS sequence"/>
</dbReference>
<evidence type="ECO:0000313" key="2">
    <source>
        <dbReference type="Proteomes" id="UP000280434"/>
    </source>
</evidence>
<dbReference type="AlphaFoldDB" id="A0A494XK15"/>
<dbReference type="EMBL" id="RBZV01000002">
    <property type="protein sequence ID" value="RKP51067.1"/>
    <property type="molecule type" value="Genomic_DNA"/>
</dbReference>
<sequence>MCRCSRHSFFLGCDFRFHDGAPVSQWEPYPGATRGGFVKTMKRDYIPVMPKPDAIMTQRKSRLNEISVAM</sequence>
<name>A0A494XK15_9BURK</name>
<protein>
    <submittedName>
        <fullName evidence="1">Uncharacterized protein</fullName>
    </submittedName>
</protein>
<reference evidence="1 2" key="1">
    <citation type="submission" date="2018-10" db="EMBL/GenBank/DDBJ databases">
        <title>Paraburkholderia sp. 7MK8-2, isolated from soil.</title>
        <authorList>
            <person name="Gao Z.-H."/>
            <person name="Qiu L.-H."/>
        </authorList>
    </citation>
    <scope>NUCLEOTIDE SEQUENCE [LARGE SCALE GENOMIC DNA]</scope>
    <source>
        <strain evidence="1 2">7MK8-2</strain>
    </source>
</reference>
<organism evidence="1 2">
    <name type="scientific">Trinickia fusca</name>
    <dbReference type="NCBI Taxonomy" id="2419777"/>
    <lineage>
        <taxon>Bacteria</taxon>
        <taxon>Pseudomonadati</taxon>
        <taxon>Pseudomonadota</taxon>
        <taxon>Betaproteobacteria</taxon>
        <taxon>Burkholderiales</taxon>
        <taxon>Burkholderiaceae</taxon>
        <taxon>Trinickia</taxon>
    </lineage>
</organism>